<comment type="subcellular location">
    <subcellularLocation>
        <location evidence="12">Cell inner membrane</location>
        <topology evidence="12">Multi-pass membrane protein</topology>
    </subcellularLocation>
    <subcellularLocation>
        <location evidence="1 11">Cell membrane</location>
        <topology evidence="1 11">Multi-pass membrane protein</topology>
    </subcellularLocation>
</comment>
<dbReference type="OrthoDB" id="9815445at2"/>
<comment type="caution">
    <text evidence="14">The sequence shown here is derived from an EMBL/GenBank/DDBJ whole genome shotgun (WGS) entry which is preliminary data.</text>
</comment>
<dbReference type="PANTHER" id="PTHR43744">
    <property type="entry name" value="ABC TRANSPORTER PERMEASE PROTEIN MG189-RELATED-RELATED"/>
    <property type="match status" value="1"/>
</dbReference>
<dbReference type="RefSeq" id="WP_145643390.1">
    <property type="nucleotide sequence ID" value="NZ_VIWP01000016.1"/>
</dbReference>
<dbReference type="Proteomes" id="UP000320653">
    <property type="component" value="Unassembled WGS sequence"/>
</dbReference>
<evidence type="ECO:0000313" key="15">
    <source>
        <dbReference type="Proteomes" id="UP000320653"/>
    </source>
</evidence>
<evidence type="ECO:0000256" key="4">
    <source>
        <dbReference type="ARBA" id="ARBA00020515"/>
    </source>
</evidence>
<name>A0A561Q0X8_9HYPH</name>
<protein>
    <recommendedName>
        <fullName evidence="4 12">sn-glycerol-3-phosphate transport system permease protein UgpE</fullName>
    </recommendedName>
</protein>
<evidence type="ECO:0000256" key="11">
    <source>
        <dbReference type="RuleBase" id="RU363032"/>
    </source>
</evidence>
<dbReference type="InterPro" id="IPR035906">
    <property type="entry name" value="MetI-like_sf"/>
</dbReference>
<evidence type="ECO:0000313" key="14">
    <source>
        <dbReference type="EMBL" id="TWF44013.1"/>
    </source>
</evidence>
<feature type="transmembrane region" description="Helical" evidence="11">
    <location>
        <begin position="143"/>
        <end position="160"/>
    </location>
</feature>
<gene>
    <name evidence="12" type="primary">ugpE</name>
    <name evidence="14" type="ORF">FHW37_11617</name>
</gene>
<evidence type="ECO:0000256" key="2">
    <source>
        <dbReference type="ARBA" id="ARBA00009306"/>
    </source>
</evidence>
<dbReference type="PROSITE" id="PS50928">
    <property type="entry name" value="ABC_TM1"/>
    <property type="match status" value="1"/>
</dbReference>
<dbReference type="InterPro" id="IPR000515">
    <property type="entry name" value="MetI-like"/>
</dbReference>
<dbReference type="AlphaFoldDB" id="A0A561Q0X8"/>
<dbReference type="GO" id="GO:0055085">
    <property type="term" value="P:transmembrane transport"/>
    <property type="evidence" value="ECO:0007669"/>
    <property type="project" value="InterPro"/>
</dbReference>
<keyword evidence="12" id="KW-0997">Cell inner membrane</keyword>
<keyword evidence="9 11" id="KW-0472">Membrane</keyword>
<comment type="similarity">
    <text evidence="2 11">Belongs to the binding-protein-dependent transport system permease family.</text>
</comment>
<evidence type="ECO:0000256" key="10">
    <source>
        <dbReference type="ARBA" id="ARBA00037054"/>
    </source>
</evidence>
<comment type="subunit">
    <text evidence="3 12">The complex is composed of two ATP-binding proteins (UgpC), two transmembrane proteins (UgpA and UgpE) and a solute-binding protein (UgpB).</text>
</comment>
<evidence type="ECO:0000256" key="5">
    <source>
        <dbReference type="ARBA" id="ARBA00022448"/>
    </source>
</evidence>
<dbReference type="Gene3D" id="1.10.3720.10">
    <property type="entry name" value="MetI-like"/>
    <property type="match status" value="1"/>
</dbReference>
<evidence type="ECO:0000256" key="9">
    <source>
        <dbReference type="ARBA" id="ARBA00023136"/>
    </source>
</evidence>
<evidence type="ECO:0000256" key="8">
    <source>
        <dbReference type="ARBA" id="ARBA00022989"/>
    </source>
</evidence>
<evidence type="ECO:0000256" key="6">
    <source>
        <dbReference type="ARBA" id="ARBA00022475"/>
    </source>
</evidence>
<accession>A0A561Q0X8</accession>
<feature type="transmembrane region" description="Helical" evidence="11">
    <location>
        <begin position="74"/>
        <end position="98"/>
    </location>
</feature>
<evidence type="ECO:0000256" key="12">
    <source>
        <dbReference type="RuleBase" id="RU363056"/>
    </source>
</evidence>
<keyword evidence="15" id="KW-1185">Reference proteome</keyword>
<evidence type="ECO:0000259" key="13">
    <source>
        <dbReference type="PROSITE" id="PS50928"/>
    </source>
</evidence>
<keyword evidence="6 12" id="KW-1003">Cell membrane</keyword>
<keyword evidence="5 11" id="KW-0813">Transport</keyword>
<evidence type="ECO:0000256" key="1">
    <source>
        <dbReference type="ARBA" id="ARBA00004651"/>
    </source>
</evidence>
<comment type="function">
    <text evidence="10 12">Part of the ABC transporter complex UgpBAEC involved in sn-glycerol-3-phosphate (G3P) import. Probably responsible for the translocation of the substrate across the membrane.</text>
</comment>
<feature type="transmembrane region" description="Helical" evidence="11">
    <location>
        <begin position="244"/>
        <end position="265"/>
    </location>
</feature>
<dbReference type="Pfam" id="PF00528">
    <property type="entry name" value="BPD_transp_1"/>
    <property type="match status" value="1"/>
</dbReference>
<dbReference type="GO" id="GO:0005886">
    <property type="term" value="C:plasma membrane"/>
    <property type="evidence" value="ECO:0007669"/>
    <property type="project" value="UniProtKB-SubCell"/>
</dbReference>
<evidence type="ECO:0000256" key="3">
    <source>
        <dbReference type="ARBA" id="ARBA00011557"/>
    </source>
</evidence>
<sequence>MRGRRLSSIIASVTAHAVLMAGAVIMLTPFLWMELTSLKPPQEIFRLGLHILPREWGGAENYGRVFSDTPMLRFLLNGIVVCGAIVILQILIAVPAAYALAKIPFRGRGLFFALILVSLLVPIQVPSLFLYLGFARAGLLDSYASLVLPFIISAFAIFLLRQHFLQFPQEVVEAARLDKFGEFEIAWRIVLPSARPAIGAFAVFSMVAHWNDLYWPLVVVTDPEMATPPLGVVFFRNQESGSDFGALMAAATVISAPLIIAFLAAQKTFVRGLTSIR</sequence>
<dbReference type="PANTHER" id="PTHR43744:SF8">
    <property type="entry name" value="SN-GLYCEROL-3-PHOSPHATE TRANSPORT SYSTEM PERMEASE PROTEIN UGPE"/>
    <property type="match status" value="1"/>
</dbReference>
<feature type="transmembrane region" description="Helical" evidence="11">
    <location>
        <begin position="185"/>
        <end position="208"/>
    </location>
</feature>
<dbReference type="EMBL" id="VIWP01000016">
    <property type="protein sequence ID" value="TWF44013.1"/>
    <property type="molecule type" value="Genomic_DNA"/>
</dbReference>
<reference evidence="14 15" key="1">
    <citation type="submission" date="2019-06" db="EMBL/GenBank/DDBJ databases">
        <title>Sorghum-associated microbial communities from plants grown in Nebraska, USA.</title>
        <authorList>
            <person name="Schachtman D."/>
        </authorList>
    </citation>
    <scope>NUCLEOTIDE SEQUENCE [LARGE SCALE GENOMIC DNA]</scope>
    <source>
        <strain evidence="14 15">1225</strain>
    </source>
</reference>
<dbReference type="CDD" id="cd06261">
    <property type="entry name" value="TM_PBP2"/>
    <property type="match status" value="1"/>
</dbReference>
<feature type="transmembrane region" description="Helical" evidence="11">
    <location>
        <begin position="9"/>
        <end position="32"/>
    </location>
</feature>
<feature type="transmembrane region" description="Helical" evidence="11">
    <location>
        <begin position="110"/>
        <end position="131"/>
    </location>
</feature>
<dbReference type="SUPFAM" id="SSF161098">
    <property type="entry name" value="MetI-like"/>
    <property type="match status" value="1"/>
</dbReference>
<keyword evidence="8 11" id="KW-1133">Transmembrane helix</keyword>
<organism evidence="14 15">
    <name type="scientific">Neorhizobium alkalisoli</name>
    <dbReference type="NCBI Taxonomy" id="528178"/>
    <lineage>
        <taxon>Bacteria</taxon>
        <taxon>Pseudomonadati</taxon>
        <taxon>Pseudomonadota</taxon>
        <taxon>Alphaproteobacteria</taxon>
        <taxon>Hyphomicrobiales</taxon>
        <taxon>Rhizobiaceae</taxon>
        <taxon>Rhizobium/Agrobacterium group</taxon>
        <taxon>Neorhizobium</taxon>
    </lineage>
</organism>
<feature type="domain" description="ABC transmembrane type-1" evidence="13">
    <location>
        <begin position="75"/>
        <end position="265"/>
    </location>
</feature>
<evidence type="ECO:0000256" key="7">
    <source>
        <dbReference type="ARBA" id="ARBA00022692"/>
    </source>
</evidence>
<proteinExistence type="inferred from homology"/>
<keyword evidence="7 11" id="KW-0812">Transmembrane</keyword>